<protein>
    <recommendedName>
        <fullName evidence="10">Major facilitator superfamily (MFS) profile domain-containing protein</fullName>
    </recommendedName>
</protein>
<keyword evidence="3 7" id="KW-0812">Transmembrane</keyword>
<comment type="caution">
    <text evidence="8">The sequence shown here is derived from an EMBL/GenBank/DDBJ whole genome shotgun (WGS) entry which is preliminary data.</text>
</comment>
<evidence type="ECO:0008006" key="10">
    <source>
        <dbReference type="Google" id="ProtNLM"/>
    </source>
</evidence>
<keyword evidence="4" id="KW-0769">Symport</keyword>
<evidence type="ECO:0000313" key="9">
    <source>
        <dbReference type="Proteomes" id="UP001168821"/>
    </source>
</evidence>
<dbReference type="Pfam" id="PF07690">
    <property type="entry name" value="MFS_1"/>
    <property type="match status" value="1"/>
</dbReference>
<dbReference type="InterPro" id="IPR050382">
    <property type="entry name" value="MFS_Na/Anion_cotransporter"/>
</dbReference>
<feature type="transmembrane region" description="Helical" evidence="7">
    <location>
        <begin position="164"/>
        <end position="188"/>
    </location>
</feature>
<feature type="transmembrane region" description="Helical" evidence="7">
    <location>
        <begin position="69"/>
        <end position="89"/>
    </location>
</feature>
<reference evidence="8" key="1">
    <citation type="journal article" date="2023" name="G3 (Bethesda)">
        <title>Whole genome assemblies of Zophobas morio and Tenebrio molitor.</title>
        <authorList>
            <person name="Kaur S."/>
            <person name="Stinson S.A."/>
            <person name="diCenzo G.C."/>
        </authorList>
    </citation>
    <scope>NUCLEOTIDE SEQUENCE</scope>
    <source>
        <strain evidence="8">QUZm001</strain>
    </source>
</reference>
<dbReference type="GO" id="GO:0016020">
    <property type="term" value="C:membrane"/>
    <property type="evidence" value="ECO:0007669"/>
    <property type="project" value="UniProtKB-SubCell"/>
</dbReference>
<feature type="transmembrane region" description="Helical" evidence="7">
    <location>
        <begin position="200"/>
        <end position="218"/>
    </location>
</feature>
<evidence type="ECO:0000256" key="1">
    <source>
        <dbReference type="ARBA" id="ARBA00004141"/>
    </source>
</evidence>
<dbReference type="FunFam" id="1.20.1250.20:FF:000003">
    <property type="entry name" value="Solute carrier family 17 member 3"/>
    <property type="match status" value="1"/>
</dbReference>
<evidence type="ECO:0000256" key="5">
    <source>
        <dbReference type="ARBA" id="ARBA00022989"/>
    </source>
</evidence>
<organism evidence="8 9">
    <name type="scientific">Zophobas morio</name>
    <dbReference type="NCBI Taxonomy" id="2755281"/>
    <lineage>
        <taxon>Eukaryota</taxon>
        <taxon>Metazoa</taxon>
        <taxon>Ecdysozoa</taxon>
        <taxon>Arthropoda</taxon>
        <taxon>Hexapoda</taxon>
        <taxon>Insecta</taxon>
        <taxon>Pterygota</taxon>
        <taxon>Neoptera</taxon>
        <taxon>Endopterygota</taxon>
        <taxon>Coleoptera</taxon>
        <taxon>Polyphaga</taxon>
        <taxon>Cucujiformia</taxon>
        <taxon>Tenebrionidae</taxon>
        <taxon>Zophobas</taxon>
    </lineage>
</organism>
<feature type="transmembrane region" description="Helical" evidence="7">
    <location>
        <begin position="110"/>
        <end position="127"/>
    </location>
</feature>
<evidence type="ECO:0000256" key="4">
    <source>
        <dbReference type="ARBA" id="ARBA00022847"/>
    </source>
</evidence>
<dbReference type="Proteomes" id="UP001168821">
    <property type="component" value="Unassembled WGS sequence"/>
</dbReference>
<dbReference type="EMBL" id="JALNTZ010000004">
    <property type="protein sequence ID" value="KAJ3657175.1"/>
    <property type="molecule type" value="Genomic_DNA"/>
</dbReference>
<evidence type="ECO:0000256" key="6">
    <source>
        <dbReference type="ARBA" id="ARBA00023136"/>
    </source>
</evidence>
<dbReference type="Gene3D" id="1.20.1250.20">
    <property type="entry name" value="MFS general substrate transporter like domains"/>
    <property type="match status" value="1"/>
</dbReference>
<evidence type="ECO:0000256" key="3">
    <source>
        <dbReference type="ARBA" id="ARBA00022692"/>
    </source>
</evidence>
<dbReference type="SUPFAM" id="SSF103473">
    <property type="entry name" value="MFS general substrate transporter"/>
    <property type="match status" value="1"/>
</dbReference>
<accession>A0AA38IJB2</accession>
<keyword evidence="2" id="KW-0813">Transport</keyword>
<dbReference type="PANTHER" id="PTHR11662:SF411">
    <property type="entry name" value="GH05102P"/>
    <property type="match status" value="1"/>
</dbReference>
<name>A0AA38IJB2_9CUCU</name>
<feature type="transmembrane region" description="Helical" evidence="7">
    <location>
        <begin position="133"/>
        <end position="152"/>
    </location>
</feature>
<evidence type="ECO:0000313" key="8">
    <source>
        <dbReference type="EMBL" id="KAJ3657175.1"/>
    </source>
</evidence>
<proteinExistence type="predicted"/>
<dbReference type="GO" id="GO:0015293">
    <property type="term" value="F:symporter activity"/>
    <property type="evidence" value="ECO:0007669"/>
    <property type="project" value="UniProtKB-KW"/>
</dbReference>
<keyword evidence="9" id="KW-1185">Reference proteome</keyword>
<feature type="transmembrane region" description="Helical" evidence="7">
    <location>
        <begin position="21"/>
        <end position="44"/>
    </location>
</feature>
<comment type="subcellular location">
    <subcellularLocation>
        <location evidence="1">Membrane</location>
        <topology evidence="1">Multi-pass membrane protein</topology>
    </subcellularLocation>
</comment>
<dbReference type="InterPro" id="IPR036259">
    <property type="entry name" value="MFS_trans_sf"/>
</dbReference>
<dbReference type="AlphaFoldDB" id="A0AA38IJB2"/>
<dbReference type="InterPro" id="IPR011701">
    <property type="entry name" value="MFS"/>
</dbReference>
<keyword evidence="5 7" id="KW-1133">Transmembrane helix</keyword>
<dbReference type="GO" id="GO:0006820">
    <property type="term" value="P:monoatomic anion transport"/>
    <property type="evidence" value="ECO:0007669"/>
    <property type="project" value="TreeGrafter"/>
</dbReference>
<evidence type="ECO:0000256" key="7">
    <source>
        <dbReference type="SAM" id="Phobius"/>
    </source>
</evidence>
<dbReference type="PANTHER" id="PTHR11662">
    <property type="entry name" value="SOLUTE CARRIER FAMILY 17"/>
    <property type="match status" value="1"/>
</dbReference>
<sequence length="244" mass="27235">MLENGKIEKSRNRKVKKFKIAWLKIFKSRAVWAIIVANACAMLNTNTTLNYLPLYMRQVLHYEIRENGLLSSLPFLGPYIMALVTSYLADRWTKSATFTTPTIRKIFTGLFFLGSVVLLSVLCFWGYVRIVSVSVFILWQTIFGSAAAGFISNTVDISPVYSGTILGSAATVGGFTGYLSSLLVTAFVRGEGDVFEQWRGVFGVLIGTNLFGWGFYFWGMSGEVQEWNGESGMEMEAVNRVEVD</sequence>
<gene>
    <name evidence="8" type="ORF">Zmor_016195</name>
</gene>
<evidence type="ECO:0000256" key="2">
    <source>
        <dbReference type="ARBA" id="ARBA00022448"/>
    </source>
</evidence>
<keyword evidence="6 7" id="KW-0472">Membrane</keyword>